<evidence type="ECO:0000313" key="11">
    <source>
        <dbReference type="Proteomes" id="UP000005868"/>
    </source>
</evidence>
<gene>
    <name evidence="8" type="primary">tsaD</name>
    <name evidence="10" type="ordered locus">Tlie_0599</name>
</gene>
<dbReference type="GO" id="GO:0005737">
    <property type="term" value="C:cytoplasm"/>
    <property type="evidence" value="ECO:0007669"/>
    <property type="project" value="UniProtKB-SubCell"/>
</dbReference>
<dbReference type="GO" id="GO:0005506">
    <property type="term" value="F:iron ion binding"/>
    <property type="evidence" value="ECO:0007669"/>
    <property type="project" value="UniProtKB-UniRule"/>
</dbReference>
<dbReference type="eggNOG" id="COG0533">
    <property type="taxonomic scope" value="Bacteria"/>
</dbReference>
<comment type="function">
    <text evidence="8">Required for the formation of a threonylcarbamoyl group on adenosine at position 37 (t(6)A37) in tRNAs that read codons beginning with adenine. Is involved in the transfer of the threonylcarbamoyl moiety of threonylcarbamoyl-AMP (TC-AMP) to the N6 group of A37, together with TsaE and TsaB. TsaD likely plays a direct catalytic role in this reaction.</text>
</comment>
<dbReference type="OrthoDB" id="9806197at2"/>
<evidence type="ECO:0000256" key="1">
    <source>
        <dbReference type="ARBA" id="ARBA00022490"/>
    </source>
</evidence>
<reference evidence="11" key="1">
    <citation type="submission" date="2011-10" db="EMBL/GenBank/DDBJ databases">
        <title>The complete genome of chromosome of Thermovirga lienii DSM 17291.</title>
        <authorList>
            <consortium name="US DOE Joint Genome Institute (JGI-PGF)"/>
            <person name="Lucas S."/>
            <person name="Copeland A."/>
            <person name="Lapidus A."/>
            <person name="Glavina del Rio T."/>
            <person name="Dalin E."/>
            <person name="Tice H."/>
            <person name="Bruce D."/>
            <person name="Goodwin L."/>
            <person name="Pitluck S."/>
            <person name="Peters L."/>
            <person name="Mikhailova N."/>
            <person name="Saunders E."/>
            <person name="Kyrpides N."/>
            <person name="Mavromatis K."/>
            <person name="Ivanova N."/>
            <person name="Last F.I."/>
            <person name="Brettin T."/>
            <person name="Detter J.C."/>
            <person name="Han C."/>
            <person name="Larimer F."/>
            <person name="Land M."/>
            <person name="Hauser L."/>
            <person name="Markowitz V."/>
            <person name="Cheng J.-F."/>
            <person name="Hugenholtz P."/>
            <person name="Woyke T."/>
            <person name="Wu D."/>
            <person name="Spring S."/>
            <person name="Schroeder M."/>
            <person name="Brambilla E.-M."/>
            <person name="Klenk H.-P."/>
            <person name="Eisen J.A."/>
        </authorList>
    </citation>
    <scope>NUCLEOTIDE SEQUENCE [LARGE SCALE GENOMIC DNA]</scope>
    <source>
        <strain evidence="11">ATCC BAA-1197 / DSM 17291 / Cas60314</strain>
    </source>
</reference>
<sequence>MITLGIETSCDDTGLALLEGPRRVLADVLHSQVEVHAPFGGVVPEVASRLHQDAFLPLLMRLLESAQIKDPKKEIDLIAVTVGPGLMGSLLVGVMSAKGLAQAWGVPIVGVNHLEGHIFANVMAHGELVPPFLSLVVSGGHTEIYEVLDYGNYNLLGRTRDDAAGECFDKVAKLLDLPYPGGPIIDKLAQKGESTTFDFPVPLSNSGEVEFSFSGLKTAVLWAIKKLKAKGQAIPVEDICASFQRAVVESLVGKVRLAVKKTGIRKVAISGGVAANSALREALRKERDIEAFIPPVKMCTDNGIMIAAAGYNRYMRGHVDDLRINPNPSMSL</sequence>
<keyword evidence="4 8" id="KW-0479">Metal-binding</keyword>
<evidence type="ECO:0000256" key="2">
    <source>
        <dbReference type="ARBA" id="ARBA00022679"/>
    </source>
</evidence>
<dbReference type="NCBIfam" id="TIGR00329">
    <property type="entry name" value="gcp_kae1"/>
    <property type="match status" value="1"/>
</dbReference>
<comment type="cofactor">
    <cofactor evidence="8">
        <name>Fe(2+)</name>
        <dbReference type="ChEBI" id="CHEBI:29033"/>
    </cofactor>
    <text evidence="8">Binds 1 Fe(2+) ion per subunit.</text>
</comment>
<keyword evidence="3 8" id="KW-0819">tRNA processing</keyword>
<feature type="binding site" evidence="8">
    <location>
        <position position="301"/>
    </location>
    <ligand>
        <name>Fe cation</name>
        <dbReference type="ChEBI" id="CHEBI:24875"/>
    </ligand>
</feature>
<evidence type="ECO:0000259" key="9">
    <source>
        <dbReference type="Pfam" id="PF00814"/>
    </source>
</evidence>
<dbReference type="Proteomes" id="UP000005868">
    <property type="component" value="Chromosome"/>
</dbReference>
<dbReference type="PANTHER" id="PTHR11735:SF6">
    <property type="entry name" value="TRNA N6-ADENOSINE THREONYLCARBAMOYLTRANSFERASE, MITOCHONDRIAL"/>
    <property type="match status" value="1"/>
</dbReference>
<feature type="binding site" evidence="8">
    <location>
        <position position="186"/>
    </location>
    <ligand>
        <name>substrate</name>
    </ligand>
</feature>
<dbReference type="HAMAP" id="MF_01445">
    <property type="entry name" value="TsaD"/>
    <property type="match status" value="1"/>
</dbReference>
<dbReference type="Gene3D" id="3.30.420.40">
    <property type="match status" value="2"/>
</dbReference>
<dbReference type="GO" id="GO:0016787">
    <property type="term" value="F:hydrolase activity"/>
    <property type="evidence" value="ECO:0007669"/>
    <property type="project" value="UniProtKB-KW"/>
</dbReference>
<feature type="binding site" evidence="8">
    <location>
        <position position="113"/>
    </location>
    <ligand>
        <name>Fe cation</name>
        <dbReference type="ChEBI" id="CHEBI:24875"/>
    </ligand>
</feature>
<dbReference type="GO" id="GO:0061711">
    <property type="term" value="F:tRNA N(6)-L-threonylcarbamoyladenine synthase activity"/>
    <property type="evidence" value="ECO:0007669"/>
    <property type="project" value="UniProtKB-EC"/>
</dbReference>
<organism evidence="10 11">
    <name type="scientific">Thermovirga lienii (strain ATCC BAA-1197 / DSM 17291 / Cas60314)</name>
    <dbReference type="NCBI Taxonomy" id="580340"/>
    <lineage>
        <taxon>Bacteria</taxon>
        <taxon>Thermotogati</taxon>
        <taxon>Synergistota</taxon>
        <taxon>Synergistia</taxon>
        <taxon>Synergistales</taxon>
        <taxon>Thermovirgaceae</taxon>
        <taxon>Thermovirga</taxon>
    </lineage>
</organism>
<feature type="binding site" evidence="8">
    <location>
        <position position="117"/>
    </location>
    <ligand>
        <name>Fe cation</name>
        <dbReference type="ChEBI" id="CHEBI:24875"/>
    </ligand>
</feature>
<protein>
    <recommendedName>
        <fullName evidence="8">tRNA N6-adenosine threonylcarbamoyltransferase</fullName>
        <ecNumber evidence="8">2.3.1.234</ecNumber>
    </recommendedName>
    <alternativeName>
        <fullName evidence="8">N6-L-threonylcarbamoyladenine synthase</fullName>
        <shortName evidence="8">t(6)A synthase</shortName>
    </alternativeName>
    <alternativeName>
        <fullName evidence="8">t(6)A37 threonylcarbamoyladenosine biosynthesis protein TsaD</fullName>
    </alternativeName>
    <alternativeName>
        <fullName evidence="8">tRNA threonylcarbamoyladenosine biosynthesis protein TsaD</fullName>
    </alternativeName>
</protein>
<dbReference type="GO" id="GO:0002949">
    <property type="term" value="P:tRNA threonylcarbamoyladenosine modification"/>
    <property type="evidence" value="ECO:0007669"/>
    <property type="project" value="UniProtKB-UniRule"/>
</dbReference>
<feature type="binding site" evidence="8">
    <location>
        <position position="169"/>
    </location>
    <ligand>
        <name>substrate</name>
    </ligand>
</feature>
<keyword evidence="1 8" id="KW-0963">Cytoplasm</keyword>
<accession>G7V8H2</accession>
<feature type="binding site" evidence="8">
    <location>
        <position position="182"/>
    </location>
    <ligand>
        <name>substrate</name>
    </ligand>
</feature>
<keyword evidence="2 8" id="KW-0808">Transferase</keyword>
<keyword evidence="6 8" id="KW-0012">Acyltransferase</keyword>
<dbReference type="PROSITE" id="PS01016">
    <property type="entry name" value="GLYCOPROTEASE"/>
    <property type="match status" value="1"/>
</dbReference>
<dbReference type="PANTHER" id="PTHR11735">
    <property type="entry name" value="TRNA N6-ADENOSINE THREONYLCARBAMOYLTRANSFERASE"/>
    <property type="match status" value="1"/>
</dbReference>
<dbReference type="NCBIfam" id="TIGR03723">
    <property type="entry name" value="T6A_TsaD_YgjD"/>
    <property type="match status" value="1"/>
</dbReference>
<keyword evidence="11" id="KW-1185">Reference proteome</keyword>
<dbReference type="STRING" id="580340.Tlie_0599"/>
<feature type="binding site" evidence="8">
    <location>
        <begin position="136"/>
        <end position="140"/>
    </location>
    <ligand>
        <name>substrate</name>
    </ligand>
</feature>
<dbReference type="KEGG" id="tli:Tlie_0599"/>
<dbReference type="HOGENOM" id="CLU_023208_0_2_0"/>
<evidence type="ECO:0000313" key="10">
    <source>
        <dbReference type="EMBL" id="AER66334.1"/>
    </source>
</evidence>
<keyword evidence="5 8" id="KW-0408">Iron</keyword>
<name>G7V8H2_THELD</name>
<dbReference type="SUPFAM" id="SSF53067">
    <property type="entry name" value="Actin-like ATPase domain"/>
    <property type="match status" value="2"/>
</dbReference>
<dbReference type="InterPro" id="IPR000905">
    <property type="entry name" value="Gcp-like_dom"/>
</dbReference>
<comment type="catalytic activity">
    <reaction evidence="7 8">
        <text>L-threonylcarbamoyladenylate + adenosine(37) in tRNA = N(6)-L-threonylcarbamoyladenosine(37) in tRNA + AMP + H(+)</text>
        <dbReference type="Rhea" id="RHEA:37059"/>
        <dbReference type="Rhea" id="RHEA-COMP:10162"/>
        <dbReference type="Rhea" id="RHEA-COMP:10163"/>
        <dbReference type="ChEBI" id="CHEBI:15378"/>
        <dbReference type="ChEBI" id="CHEBI:73682"/>
        <dbReference type="ChEBI" id="CHEBI:74411"/>
        <dbReference type="ChEBI" id="CHEBI:74418"/>
        <dbReference type="ChEBI" id="CHEBI:456215"/>
        <dbReference type="EC" id="2.3.1.234"/>
    </reaction>
</comment>
<evidence type="ECO:0000256" key="4">
    <source>
        <dbReference type="ARBA" id="ARBA00022723"/>
    </source>
</evidence>
<comment type="similarity">
    <text evidence="8">Belongs to the KAE1 / TsaD family.</text>
</comment>
<evidence type="ECO:0000256" key="6">
    <source>
        <dbReference type="ARBA" id="ARBA00023315"/>
    </source>
</evidence>
<dbReference type="AlphaFoldDB" id="G7V8H2"/>
<dbReference type="EMBL" id="CP003096">
    <property type="protein sequence ID" value="AER66334.1"/>
    <property type="molecule type" value="Genomic_DNA"/>
</dbReference>
<dbReference type="InterPro" id="IPR022450">
    <property type="entry name" value="TsaD"/>
</dbReference>
<dbReference type="InterPro" id="IPR017861">
    <property type="entry name" value="KAE1/TsaD"/>
</dbReference>
<dbReference type="EC" id="2.3.1.234" evidence="8"/>
<evidence type="ECO:0000256" key="8">
    <source>
        <dbReference type="HAMAP-Rule" id="MF_01445"/>
    </source>
</evidence>
<dbReference type="CDD" id="cd24133">
    <property type="entry name" value="ASKHA_NBD_TsaD_bac"/>
    <property type="match status" value="1"/>
</dbReference>
<feature type="binding site" evidence="8">
    <location>
        <position position="276"/>
    </location>
    <ligand>
        <name>substrate</name>
    </ligand>
</feature>
<dbReference type="FunFam" id="3.30.420.40:FF:000012">
    <property type="entry name" value="tRNA N6-adenosine threonylcarbamoyltransferase"/>
    <property type="match status" value="1"/>
</dbReference>
<reference evidence="10 11" key="2">
    <citation type="journal article" date="2012" name="Stand. Genomic Sci.">
        <title>Genome sequence of the moderately thermophilic, amino-acid-degrading and sulfur-reducing bacterium Thermovirga lienii type strain (Cas60314(T)).</title>
        <authorList>
            <person name="Goker M."/>
            <person name="Saunders E."/>
            <person name="Lapidus A."/>
            <person name="Nolan M."/>
            <person name="Lucas S."/>
            <person name="Hammon N."/>
            <person name="Deshpande S."/>
            <person name="Cheng J.F."/>
            <person name="Han C."/>
            <person name="Tapia R."/>
            <person name="Goodwin L.A."/>
            <person name="Pitluck S."/>
            <person name="Liolios K."/>
            <person name="Mavromatis K."/>
            <person name="Pagani I."/>
            <person name="Ivanova N."/>
            <person name="Mikhailova N."/>
            <person name="Pati A."/>
            <person name="Chen A."/>
            <person name="Palaniappan K."/>
            <person name="Land M."/>
            <person name="Chang Y.J."/>
            <person name="Jeffries C.D."/>
            <person name="Brambilla E.M."/>
            <person name="Rohde M."/>
            <person name="Spring S."/>
            <person name="Detter J.C."/>
            <person name="Woyke T."/>
            <person name="Bristow J."/>
            <person name="Eisen J.A."/>
            <person name="Markowitz V."/>
            <person name="Hugenholtz P."/>
            <person name="Kyrpides N.C."/>
            <person name="Klenk H.P."/>
        </authorList>
    </citation>
    <scope>NUCLEOTIDE SEQUENCE [LARGE SCALE GENOMIC DNA]</scope>
    <source>
        <strain evidence="11">ATCC BAA-1197 / DSM 17291 / Cas60314</strain>
    </source>
</reference>
<dbReference type="PRINTS" id="PR00789">
    <property type="entry name" value="OSIALOPTASE"/>
</dbReference>
<feature type="domain" description="Gcp-like" evidence="9">
    <location>
        <begin position="24"/>
        <end position="307"/>
    </location>
</feature>
<comment type="subcellular location">
    <subcellularLocation>
        <location evidence="8">Cytoplasm</location>
    </subcellularLocation>
</comment>
<evidence type="ECO:0000256" key="3">
    <source>
        <dbReference type="ARBA" id="ARBA00022694"/>
    </source>
</evidence>
<evidence type="ECO:0000256" key="7">
    <source>
        <dbReference type="ARBA" id="ARBA00048117"/>
    </source>
</evidence>
<dbReference type="InterPro" id="IPR017860">
    <property type="entry name" value="Peptidase_M22_CS"/>
</dbReference>
<dbReference type="InterPro" id="IPR043129">
    <property type="entry name" value="ATPase_NBD"/>
</dbReference>
<dbReference type="Pfam" id="PF00814">
    <property type="entry name" value="TsaD"/>
    <property type="match status" value="1"/>
</dbReference>
<proteinExistence type="inferred from homology"/>
<evidence type="ECO:0000256" key="5">
    <source>
        <dbReference type="ARBA" id="ARBA00023004"/>
    </source>
</evidence>
<dbReference type="FunFam" id="3.30.420.40:FF:000040">
    <property type="entry name" value="tRNA N6-adenosine threonylcarbamoyltransferase"/>
    <property type="match status" value="1"/>
</dbReference>
<keyword evidence="10" id="KW-0378">Hydrolase</keyword>